<sequence>MKLVRTFVVLGVGIVLAGCSAESEPAQEVAGTTASQEATVSEVALGPPIGPGIYQVGSGIETGRYVAESGPNGQVKKCLDAECLDVEIIAVTTADEKTVVIDEKTPYVEVVDMTLRREGAD</sequence>
<evidence type="ECO:0008006" key="3">
    <source>
        <dbReference type="Google" id="ProtNLM"/>
    </source>
</evidence>
<proteinExistence type="predicted"/>
<name>A0A8F2IF99_9CAUD</name>
<keyword evidence="2" id="KW-1185">Reference proteome</keyword>
<accession>A0A8F2IF99</accession>
<dbReference type="Proteomes" id="UP000683422">
    <property type="component" value="Segment"/>
</dbReference>
<dbReference type="RefSeq" id="YP_010755873.1">
    <property type="nucleotide sequence ID" value="NC_073474.1"/>
</dbReference>
<reference evidence="1" key="1">
    <citation type="submission" date="2021-04" db="EMBL/GenBank/DDBJ databases">
        <authorList>
            <person name="Barnhill K.B."/>
            <person name="Biggs A.M."/>
            <person name="Bland J."/>
            <person name="Choudhary H.M."/>
            <person name="Crogan R.E."/>
            <person name="Finocchiaro A.B."/>
            <person name="Franco V."/>
            <person name="Fuller T.A."/>
            <person name="Hanwacker C.G."/>
            <person name="Howard Z.E."/>
            <person name="Iqbal M."/>
            <person name="Mathew A.M."/>
            <person name="Miller S."/>
            <person name="Padhye S."/>
            <person name="Rainey E."/>
            <person name="Rodriguez A."/>
            <person name="Stewart E."/>
            <person name="Otero L.A."/>
            <person name="Chase M.A."/>
            <person name="Pollenz R.S."/>
            <person name="Garlena R.A."/>
            <person name="Russell D.A."/>
            <person name="Jacobs-Sera D."/>
            <person name="Hatfull G.F."/>
        </authorList>
    </citation>
    <scope>NUCLEOTIDE SEQUENCE</scope>
</reference>
<protein>
    <recommendedName>
        <fullName evidence="3">Lipoprotein</fullName>
    </recommendedName>
</protein>
<dbReference type="PROSITE" id="PS51257">
    <property type="entry name" value="PROKAR_LIPOPROTEIN"/>
    <property type="match status" value="1"/>
</dbReference>
<dbReference type="GeneID" id="80020546"/>
<evidence type="ECO:0000313" key="1">
    <source>
        <dbReference type="EMBL" id="QWS68249.1"/>
    </source>
</evidence>
<dbReference type="KEGG" id="vg:80020546"/>
<dbReference type="EMBL" id="MZ028627">
    <property type="protein sequence ID" value="QWS68249.1"/>
    <property type="molecule type" value="Genomic_DNA"/>
</dbReference>
<organism evidence="1 2">
    <name type="scientific">Gordonia phage VanLee</name>
    <dbReference type="NCBI Taxonomy" id="2845816"/>
    <lineage>
        <taxon>Viruses</taxon>
        <taxon>Duplodnaviria</taxon>
        <taxon>Heunggongvirae</taxon>
        <taxon>Uroviricota</taxon>
        <taxon>Caudoviricetes</taxon>
        <taxon>Kruegerviridae</taxon>
        <taxon>Vanleevirus</taxon>
        <taxon>Vanleevirus vanlee</taxon>
    </lineage>
</organism>
<evidence type="ECO:0000313" key="2">
    <source>
        <dbReference type="Proteomes" id="UP000683422"/>
    </source>
</evidence>
<gene>
    <name evidence="1" type="primary">133</name>
    <name evidence="1" type="ORF">SEA_VANLEE_133</name>
</gene>